<name>A0AAN7UEZ7_9PEZI</name>
<evidence type="ECO:0000256" key="1">
    <source>
        <dbReference type="SAM" id="MobiDB-lite"/>
    </source>
</evidence>
<dbReference type="AlphaFoldDB" id="A0AAN7UEZ7"/>
<feature type="region of interest" description="Disordered" evidence="1">
    <location>
        <begin position="337"/>
        <end position="356"/>
    </location>
</feature>
<accession>A0AAN7UEZ7</accession>
<evidence type="ECO:0000313" key="4">
    <source>
        <dbReference type="Proteomes" id="UP001305414"/>
    </source>
</evidence>
<feature type="compositionally biased region" description="Basic residues" evidence="1">
    <location>
        <begin position="415"/>
        <end position="435"/>
    </location>
</feature>
<dbReference type="Proteomes" id="UP001305414">
    <property type="component" value="Unassembled WGS sequence"/>
</dbReference>
<feature type="compositionally biased region" description="Basic residues" evidence="1">
    <location>
        <begin position="73"/>
        <end position="85"/>
    </location>
</feature>
<protein>
    <submittedName>
        <fullName evidence="3">Uncharacterized protein</fullName>
    </submittedName>
</protein>
<feature type="compositionally biased region" description="Basic and acidic residues" evidence="1">
    <location>
        <begin position="436"/>
        <end position="448"/>
    </location>
</feature>
<keyword evidence="4" id="KW-1185">Reference proteome</keyword>
<reference evidence="3 4" key="1">
    <citation type="submission" date="2023-10" db="EMBL/GenBank/DDBJ databases">
        <title>Draft genome sequence of Xylaria bambusicola isolate GMP-LS, the root and basal stem rot pathogen of sugarcane in Indonesia.</title>
        <authorList>
            <person name="Selvaraj P."/>
            <person name="Muralishankar V."/>
            <person name="Muruganantham S."/>
            <person name="Sp S."/>
            <person name="Haryani S."/>
            <person name="Lau K.J.X."/>
            <person name="Naqvi N.I."/>
        </authorList>
    </citation>
    <scope>NUCLEOTIDE SEQUENCE [LARGE SCALE GENOMIC DNA]</scope>
    <source>
        <strain evidence="3">GMP-LS</strain>
    </source>
</reference>
<organism evidence="3 4">
    <name type="scientific">Xylaria bambusicola</name>
    <dbReference type="NCBI Taxonomy" id="326684"/>
    <lineage>
        <taxon>Eukaryota</taxon>
        <taxon>Fungi</taxon>
        <taxon>Dikarya</taxon>
        <taxon>Ascomycota</taxon>
        <taxon>Pezizomycotina</taxon>
        <taxon>Sordariomycetes</taxon>
        <taxon>Xylariomycetidae</taxon>
        <taxon>Xylariales</taxon>
        <taxon>Xylariaceae</taxon>
        <taxon>Xylaria</taxon>
    </lineage>
</organism>
<proteinExistence type="predicted"/>
<feature type="compositionally biased region" description="Basic residues" evidence="1">
    <location>
        <begin position="465"/>
        <end position="479"/>
    </location>
</feature>
<feature type="region of interest" description="Disordered" evidence="1">
    <location>
        <begin position="384"/>
        <end position="547"/>
    </location>
</feature>
<dbReference type="EMBL" id="JAWHQM010000003">
    <property type="protein sequence ID" value="KAK5626517.1"/>
    <property type="molecule type" value="Genomic_DNA"/>
</dbReference>
<feature type="region of interest" description="Disordered" evidence="1">
    <location>
        <begin position="40"/>
        <end position="151"/>
    </location>
</feature>
<keyword evidence="2" id="KW-0472">Membrane</keyword>
<feature type="transmembrane region" description="Helical" evidence="2">
    <location>
        <begin position="289"/>
        <end position="307"/>
    </location>
</feature>
<evidence type="ECO:0000313" key="3">
    <source>
        <dbReference type="EMBL" id="KAK5626517.1"/>
    </source>
</evidence>
<comment type="caution">
    <text evidence="3">The sequence shown here is derived from an EMBL/GenBank/DDBJ whole genome shotgun (WGS) entry which is preliminary data.</text>
</comment>
<keyword evidence="2" id="KW-1133">Transmembrane helix</keyword>
<feature type="compositionally biased region" description="Basic and acidic residues" evidence="1">
    <location>
        <begin position="56"/>
        <end position="66"/>
    </location>
</feature>
<sequence length="547" mass="60932">MPGKHLVAAFKEAKAAYDEKKAAVRAERAVRRSQTYDILAAPRYQPEPNYDYEYGGSDRRHSHDDGVSQTSSRRSHRSKHSRASRQRSASQSRPALTEGNLKAHSEVSSVTPSRPPIAYRSPYAETAPRDMTLSRPTLPRAPTAPYTPTEVMAPVPMGDTYMQRSVSDPALPETGKKKKEIDMNLAYGNIPPDLAERVDLDPAYQAVEKEHKARNLMEKIEDLLVEAQCLHHTATHIIEHLQGKPEAAAAVALTLAELSALLGKMSPSFLGVIKGGSPAIFALLSSPQFLIAAGLTVGVTVVMFGGWKIIKRIKEAKEAETAARMQPMAFEAYPGQPVEQQPAIQPPYPPSEASQEFDEALIVEEELSTIETWRRGITPFGEDESADLELISPEADRAIRSQYGGDDARTERSARTSRSHKSSKSHKSHKSHRSSRAHDDSDIPERKSSRLNQEVSDEVSESGSHRSHRSHHSHRSHGSRRSEKTERPSRTKRSSRTEVKAIEDGSRDKDNTIEAVLRPKKDNMLKTLFKKKKKEDEEQKRTSSLRV</sequence>
<feature type="compositionally biased region" description="Basic and acidic residues" evidence="1">
    <location>
        <begin position="480"/>
        <end position="524"/>
    </location>
</feature>
<gene>
    <name evidence="3" type="ORF">RRF57_002232</name>
</gene>
<evidence type="ECO:0000256" key="2">
    <source>
        <dbReference type="SAM" id="Phobius"/>
    </source>
</evidence>
<keyword evidence="2" id="KW-0812">Transmembrane</keyword>